<comment type="caution">
    <text evidence="2">The sequence shown here is derived from an EMBL/GenBank/DDBJ whole genome shotgun (WGS) entry which is preliminary data.</text>
</comment>
<evidence type="ECO:0000313" key="3">
    <source>
        <dbReference type="Proteomes" id="UP000291404"/>
    </source>
</evidence>
<dbReference type="InterPro" id="IPR019473">
    <property type="entry name" value="TFIID_su8_C"/>
</dbReference>
<dbReference type="Pfam" id="PF10406">
    <property type="entry name" value="TAF8_C"/>
    <property type="match status" value="1"/>
</dbReference>
<feature type="domain" description="Transcription factor TFIID subunit 8 C-terminal" evidence="1">
    <location>
        <begin position="107"/>
        <end position="154"/>
    </location>
</feature>
<dbReference type="EMBL" id="PITI01001520">
    <property type="protein sequence ID" value="TBU00828.1"/>
    <property type="molecule type" value="Genomic_DNA"/>
</dbReference>
<keyword evidence="3" id="KW-1185">Reference proteome</keyword>
<accession>A0A4Q9L0H2</accession>
<sequence length="171" mass="19969">MEKILEKCILEELKRAGYQKFNAKALYMFTQTTIAQIKTNCNILSSLTLHSMRSRSTLLDVMNLIKLTKIDYSNVYNRPTVKYEVEEEPKPIQFKSSISCSAEKFIHIYDFMPDFPPVHTFKKSFLKENRSEDKSEKVKQRIEQSLKTESSLLKIIACSKGLPKRINFLFD</sequence>
<evidence type="ECO:0000259" key="1">
    <source>
        <dbReference type="Pfam" id="PF10406"/>
    </source>
</evidence>
<dbReference type="VEuPathDB" id="MicrosporidiaDB:CWI39_0339p0020"/>
<dbReference type="Proteomes" id="UP000291404">
    <property type="component" value="Unassembled WGS sequence"/>
</dbReference>
<reference evidence="2 3" key="1">
    <citation type="submission" date="2017-12" db="EMBL/GenBank/DDBJ databases">
        <authorList>
            <person name="Pombert J.-F."/>
            <person name="Haag K.L."/>
            <person name="Ebert D."/>
        </authorList>
    </citation>
    <scope>NUCLEOTIDE SEQUENCE [LARGE SCALE GENOMIC DNA]</scope>
    <source>
        <strain evidence="2">BE-OM-2</strain>
    </source>
</reference>
<proteinExistence type="predicted"/>
<dbReference type="VEuPathDB" id="MicrosporidiaDB:CWI36_1520p0010"/>
<dbReference type="GO" id="GO:0046982">
    <property type="term" value="F:protein heterodimerization activity"/>
    <property type="evidence" value="ECO:0007669"/>
    <property type="project" value="InterPro"/>
</dbReference>
<dbReference type="AlphaFoldDB" id="A0A4Q9L0H2"/>
<evidence type="ECO:0000313" key="2">
    <source>
        <dbReference type="EMBL" id="TBU00828.1"/>
    </source>
</evidence>
<gene>
    <name evidence="2" type="ORF">CWI36_1520p0010</name>
</gene>
<organism evidence="2 3">
    <name type="scientific">Hamiltosporidium magnivora</name>
    <dbReference type="NCBI Taxonomy" id="148818"/>
    <lineage>
        <taxon>Eukaryota</taxon>
        <taxon>Fungi</taxon>
        <taxon>Fungi incertae sedis</taxon>
        <taxon>Microsporidia</taxon>
        <taxon>Dubosqiidae</taxon>
        <taxon>Hamiltosporidium</taxon>
    </lineage>
</organism>
<protein>
    <submittedName>
        <fullName evidence="2">Putative subunit 8 of transcription factor IID</fullName>
    </submittedName>
</protein>
<name>A0A4Q9L0H2_9MICR</name>
<dbReference type="InterPro" id="IPR009072">
    <property type="entry name" value="Histone-fold"/>
</dbReference>
<dbReference type="Gene3D" id="1.10.20.10">
    <property type="entry name" value="Histone, subunit A"/>
    <property type="match status" value="1"/>
</dbReference>
<dbReference type="CDD" id="cd08049">
    <property type="entry name" value="TAF8"/>
    <property type="match status" value="1"/>
</dbReference>